<name>A2F7C5_TRIV3</name>
<dbReference type="GO" id="GO:0140662">
    <property type="term" value="F:ATP-dependent protein folding chaperone"/>
    <property type="evidence" value="ECO:0007669"/>
    <property type="project" value="InterPro"/>
</dbReference>
<dbReference type="InParanoid" id="A2F7C5"/>
<dbReference type="Gene3D" id="3.30.420.40">
    <property type="match status" value="2"/>
</dbReference>
<dbReference type="GO" id="GO:0005788">
    <property type="term" value="C:endoplasmic reticulum lumen"/>
    <property type="evidence" value="ECO:0000318"/>
    <property type="project" value="GO_Central"/>
</dbReference>
<dbReference type="VEuPathDB" id="TrichDB:TVAGG3_0961880"/>
<dbReference type="InterPro" id="IPR013126">
    <property type="entry name" value="Hsp_70_fam"/>
</dbReference>
<dbReference type="EMBL" id="DS113646">
    <property type="protein sequence ID" value="EAX99193.1"/>
    <property type="molecule type" value="Genomic_DNA"/>
</dbReference>
<dbReference type="SMR" id="A2F7C5"/>
<accession>A2F7C5</accession>
<evidence type="ECO:0000256" key="3">
    <source>
        <dbReference type="ARBA" id="ARBA00022840"/>
    </source>
</evidence>
<gene>
    <name evidence="7" type="ORF">TVAG_092490</name>
</gene>
<dbReference type="SUPFAM" id="SSF100920">
    <property type="entry name" value="Heat shock protein 70kD (HSP70), peptide-binding domain"/>
    <property type="match status" value="1"/>
</dbReference>
<dbReference type="GO" id="GO:0030968">
    <property type="term" value="P:endoplasmic reticulum unfolded protein response"/>
    <property type="evidence" value="ECO:0000318"/>
    <property type="project" value="GO_Central"/>
</dbReference>
<dbReference type="AlphaFoldDB" id="A2F7C5"/>
<dbReference type="InterPro" id="IPR018181">
    <property type="entry name" value="Heat_shock_70_CS"/>
</dbReference>
<sequence length="647" mass="71377">MFFSLLSLLRAEETKEKMGTVIGIDLGTTYSCVAIFQNGKVDIIANEAGSRITPSVVSFSDHDRLVGEAAKHQMANNPHNTIFAIKRLMGLRYSDKEVQNELKRLPYKVIDQDNRPFVEVQYKGKTEHYSPEEISAMILSKMKTIAEEYLGRPVKNAVVTCPAYFNDAQRKATADAGTIAGLNVVRILNEPTAASLAYGLNKKGSKKILVFDLGGGTFDVSCLAVDDGLFEVLATGGDTHLGGEDFDDRTIEYLRKAYEKKTGKNPAKNAKAMAKLKREAEKAKHTLSTLPQVNIEIENFMDGEDFTETLTRARFEEINNDLFKKCMGPVDQVLKDAGLSKSEIDDVVLVGGSTRIPKVQQLVKSFFNGKEPSKAVNPDEAVAHGAAVQAAVLSDDENPGEIILLNVNPLTLGIETQGGVMAALIPRNSRVPTSKSKIFTTASDNQEQVKIQVFEGERPMTKDNHELGSFDLNGIKPAPRGVPQIEVTFEIDSNGMLFVSAEDKASKSRESITINAQEARLSESQREEAIRKAEEMKEEDERVRKAAEARNQLEQYCISVRNVVDDEKNTAMDQDNKDKVKEILEETSKWVDDHKEEDKDTYDQKLKEVKEQIEPLMPKKGAAGAGAEGEADADAETGEANVEHDDL</sequence>
<evidence type="ECO:0000256" key="1">
    <source>
        <dbReference type="ARBA" id="ARBA00022741"/>
    </source>
</evidence>
<keyword evidence="2" id="KW-0256">Endoplasmic reticulum</keyword>
<dbReference type="GO" id="GO:0016020">
    <property type="term" value="C:membrane"/>
    <property type="evidence" value="ECO:0000318"/>
    <property type="project" value="GO_Central"/>
</dbReference>
<keyword evidence="5" id="KW-0175">Coiled coil</keyword>
<dbReference type="Pfam" id="PF00012">
    <property type="entry name" value="HSP70"/>
    <property type="match status" value="1"/>
</dbReference>
<evidence type="ECO:0000313" key="7">
    <source>
        <dbReference type="EMBL" id="EAX99193.1"/>
    </source>
</evidence>
<dbReference type="GO" id="GO:0005524">
    <property type="term" value="F:ATP binding"/>
    <property type="evidence" value="ECO:0007669"/>
    <property type="project" value="UniProtKB-KW"/>
</dbReference>
<dbReference type="Gene3D" id="1.20.1270.10">
    <property type="match status" value="1"/>
</dbReference>
<dbReference type="PROSITE" id="PS01036">
    <property type="entry name" value="HSP70_3"/>
    <property type="match status" value="1"/>
</dbReference>
<evidence type="ECO:0000256" key="2">
    <source>
        <dbReference type="ARBA" id="ARBA00022824"/>
    </source>
</evidence>
<dbReference type="GO" id="GO:0016887">
    <property type="term" value="F:ATP hydrolysis activity"/>
    <property type="evidence" value="ECO:0000318"/>
    <property type="project" value="GO_Central"/>
</dbReference>
<dbReference type="Proteomes" id="UP000001542">
    <property type="component" value="Unassembled WGS sequence"/>
</dbReference>
<dbReference type="SUPFAM" id="SSF100934">
    <property type="entry name" value="Heat shock protein 70kD (HSP70), C-terminal subdomain"/>
    <property type="match status" value="1"/>
</dbReference>
<dbReference type="NCBIfam" id="NF001413">
    <property type="entry name" value="PRK00290.1"/>
    <property type="match status" value="1"/>
</dbReference>
<feature type="coiled-coil region" evidence="5">
    <location>
        <begin position="519"/>
        <end position="556"/>
    </location>
</feature>
<proteinExistence type="inferred from homology"/>
<dbReference type="PROSITE" id="PS00297">
    <property type="entry name" value="HSP70_1"/>
    <property type="match status" value="1"/>
</dbReference>
<dbReference type="FunCoup" id="A2F7C5">
    <property type="interactions" value="717"/>
</dbReference>
<organism evidence="7 8">
    <name type="scientific">Trichomonas vaginalis (strain ATCC PRA-98 / G3)</name>
    <dbReference type="NCBI Taxonomy" id="412133"/>
    <lineage>
        <taxon>Eukaryota</taxon>
        <taxon>Metamonada</taxon>
        <taxon>Parabasalia</taxon>
        <taxon>Trichomonadida</taxon>
        <taxon>Trichomonadidae</taxon>
        <taxon>Trichomonas</taxon>
    </lineage>
</organism>
<keyword evidence="3 4" id="KW-0067">ATP-binding</keyword>
<dbReference type="STRING" id="5722.A2F7C5"/>
<dbReference type="PRINTS" id="PR00301">
    <property type="entry name" value="HEATSHOCK70"/>
</dbReference>
<dbReference type="GO" id="GO:0044183">
    <property type="term" value="F:protein folding chaperone"/>
    <property type="evidence" value="ECO:0000318"/>
    <property type="project" value="GO_Central"/>
</dbReference>
<keyword evidence="1 4" id="KW-0547">Nucleotide-binding</keyword>
<reference evidence="7" key="1">
    <citation type="submission" date="2006-10" db="EMBL/GenBank/DDBJ databases">
        <authorList>
            <person name="Amadeo P."/>
            <person name="Zhao Q."/>
            <person name="Wortman J."/>
            <person name="Fraser-Liggett C."/>
            <person name="Carlton J."/>
        </authorList>
    </citation>
    <scope>NUCLEOTIDE SEQUENCE</scope>
    <source>
        <strain evidence="7">G3</strain>
    </source>
</reference>
<dbReference type="InterPro" id="IPR042050">
    <property type="entry name" value="BIP_NBD"/>
</dbReference>
<dbReference type="VEuPathDB" id="TrichDB:TVAG_092490"/>
<dbReference type="eggNOG" id="KOG0100">
    <property type="taxonomic scope" value="Eukaryota"/>
</dbReference>
<dbReference type="InterPro" id="IPR029047">
    <property type="entry name" value="HSP70_peptide-bd_sf"/>
</dbReference>
<keyword evidence="7" id="KW-0346">Stress response</keyword>
<dbReference type="Gene3D" id="2.60.34.10">
    <property type="entry name" value="Substrate Binding Domain Of DNAk, Chain A, domain 1"/>
    <property type="match status" value="1"/>
</dbReference>
<evidence type="ECO:0000256" key="5">
    <source>
        <dbReference type="SAM" id="Coils"/>
    </source>
</evidence>
<evidence type="ECO:0000256" key="6">
    <source>
        <dbReference type="SAM" id="MobiDB-lite"/>
    </source>
</evidence>
<dbReference type="GO" id="GO:0031072">
    <property type="term" value="F:heat shock protein binding"/>
    <property type="evidence" value="ECO:0000318"/>
    <property type="project" value="GO_Central"/>
</dbReference>
<comment type="similarity">
    <text evidence="4">Belongs to the heat shock protein 70 family.</text>
</comment>
<feature type="region of interest" description="Disordered" evidence="6">
    <location>
        <begin position="612"/>
        <end position="647"/>
    </location>
</feature>
<dbReference type="FunFam" id="3.30.30.30:FF:000005">
    <property type="entry name" value="Heat shock protein ssb1"/>
    <property type="match status" value="1"/>
</dbReference>
<dbReference type="InterPro" id="IPR029048">
    <property type="entry name" value="HSP70_C_sf"/>
</dbReference>
<evidence type="ECO:0000313" key="8">
    <source>
        <dbReference type="Proteomes" id="UP000001542"/>
    </source>
</evidence>
<keyword evidence="8" id="KW-1185">Reference proteome</keyword>
<dbReference type="FunFam" id="3.90.640.10:FF:000002">
    <property type="entry name" value="Heat shock 70 kDa"/>
    <property type="match status" value="1"/>
</dbReference>
<reference evidence="7" key="2">
    <citation type="journal article" date="2007" name="Science">
        <title>Draft genome sequence of the sexually transmitted pathogen Trichomonas vaginalis.</title>
        <authorList>
            <person name="Carlton J.M."/>
            <person name="Hirt R.P."/>
            <person name="Silva J.C."/>
            <person name="Delcher A.L."/>
            <person name="Schatz M."/>
            <person name="Zhao Q."/>
            <person name="Wortman J.R."/>
            <person name="Bidwell S.L."/>
            <person name="Alsmark U.C.M."/>
            <person name="Besteiro S."/>
            <person name="Sicheritz-Ponten T."/>
            <person name="Noel C.J."/>
            <person name="Dacks J.B."/>
            <person name="Foster P.G."/>
            <person name="Simillion C."/>
            <person name="Van de Peer Y."/>
            <person name="Miranda-Saavedra D."/>
            <person name="Barton G.J."/>
            <person name="Westrop G.D."/>
            <person name="Mueller S."/>
            <person name="Dessi D."/>
            <person name="Fiori P.L."/>
            <person name="Ren Q."/>
            <person name="Paulsen I."/>
            <person name="Zhang H."/>
            <person name="Bastida-Corcuera F.D."/>
            <person name="Simoes-Barbosa A."/>
            <person name="Brown M.T."/>
            <person name="Hayes R.D."/>
            <person name="Mukherjee M."/>
            <person name="Okumura C.Y."/>
            <person name="Schneider R."/>
            <person name="Smith A.J."/>
            <person name="Vanacova S."/>
            <person name="Villalvazo M."/>
            <person name="Haas B.J."/>
            <person name="Pertea M."/>
            <person name="Feldblyum T.V."/>
            <person name="Utterback T.R."/>
            <person name="Shu C.L."/>
            <person name="Osoegawa K."/>
            <person name="de Jong P.J."/>
            <person name="Hrdy I."/>
            <person name="Horvathova L."/>
            <person name="Zubacova Z."/>
            <person name="Dolezal P."/>
            <person name="Malik S.B."/>
            <person name="Logsdon J.M. Jr."/>
            <person name="Henze K."/>
            <person name="Gupta A."/>
            <person name="Wang C.C."/>
            <person name="Dunne R.L."/>
            <person name="Upcroft J.A."/>
            <person name="Upcroft P."/>
            <person name="White O."/>
            <person name="Salzberg S.L."/>
            <person name="Tang P."/>
            <person name="Chiu C.-H."/>
            <person name="Lee Y.-S."/>
            <person name="Embley T.M."/>
            <person name="Coombs G.H."/>
            <person name="Mottram J.C."/>
            <person name="Tachezy J."/>
            <person name="Fraser-Liggett C.M."/>
            <person name="Johnson P.J."/>
        </authorList>
    </citation>
    <scope>NUCLEOTIDE SEQUENCE [LARGE SCALE GENOMIC DNA]</scope>
    <source>
        <strain evidence="7">G3</strain>
    </source>
</reference>
<dbReference type="CDD" id="cd10241">
    <property type="entry name" value="ASKHA_NBD_HSP70_BiP"/>
    <property type="match status" value="1"/>
</dbReference>
<dbReference type="OMA" id="CTGYLCG"/>
<dbReference type="InterPro" id="IPR043129">
    <property type="entry name" value="ATPase_NBD"/>
</dbReference>
<dbReference type="FunFam" id="2.60.34.10:FF:000014">
    <property type="entry name" value="Chaperone protein DnaK HSP70"/>
    <property type="match status" value="1"/>
</dbReference>
<dbReference type="GO" id="GO:0005634">
    <property type="term" value="C:nucleus"/>
    <property type="evidence" value="ECO:0000318"/>
    <property type="project" value="GO_Central"/>
</dbReference>
<evidence type="ECO:0000256" key="4">
    <source>
        <dbReference type="RuleBase" id="RU003322"/>
    </source>
</evidence>
<dbReference type="KEGG" id="tva:4756998"/>
<dbReference type="OrthoDB" id="2401965at2759"/>
<dbReference type="FunFam" id="3.30.420.40:FF:000026">
    <property type="entry name" value="Heat shock protein 70"/>
    <property type="match status" value="1"/>
</dbReference>
<dbReference type="GO" id="GO:0005737">
    <property type="term" value="C:cytoplasm"/>
    <property type="evidence" value="ECO:0000318"/>
    <property type="project" value="GO_Central"/>
</dbReference>
<dbReference type="GO" id="GO:0034663">
    <property type="term" value="C:endoplasmic reticulum chaperone complex"/>
    <property type="evidence" value="ECO:0000318"/>
    <property type="project" value="GO_Central"/>
</dbReference>
<dbReference type="Gene3D" id="3.90.640.10">
    <property type="entry name" value="Actin, Chain A, domain 4"/>
    <property type="match status" value="1"/>
</dbReference>
<dbReference type="RefSeq" id="XP_001312123.1">
    <property type="nucleotide sequence ID" value="XM_001312122.1"/>
</dbReference>
<dbReference type="GO" id="GO:0036503">
    <property type="term" value="P:ERAD pathway"/>
    <property type="evidence" value="ECO:0000318"/>
    <property type="project" value="GO_Central"/>
</dbReference>
<dbReference type="PANTHER" id="PTHR19375">
    <property type="entry name" value="HEAT SHOCK PROTEIN 70KDA"/>
    <property type="match status" value="1"/>
</dbReference>
<dbReference type="SUPFAM" id="SSF53067">
    <property type="entry name" value="Actin-like ATPase domain"/>
    <property type="match status" value="2"/>
</dbReference>
<dbReference type="GO" id="GO:0042026">
    <property type="term" value="P:protein refolding"/>
    <property type="evidence" value="ECO:0000318"/>
    <property type="project" value="GO_Central"/>
</dbReference>
<protein>
    <submittedName>
        <fullName evidence="7">Endoplasmic reticulum heat shock protein 70, putative</fullName>
    </submittedName>
</protein>